<dbReference type="EMBL" id="VFLP01000035">
    <property type="protein sequence ID" value="TRX92551.1"/>
    <property type="molecule type" value="Genomic_DNA"/>
</dbReference>
<proteinExistence type="predicted"/>
<comment type="caution">
    <text evidence="2">The sequence shown here is derived from an EMBL/GenBank/DDBJ whole genome shotgun (WGS) entry which is preliminary data.</text>
</comment>
<accession>A0A553HX75</accession>
<evidence type="ECO:0000313" key="3">
    <source>
        <dbReference type="Proteomes" id="UP000319160"/>
    </source>
</evidence>
<protein>
    <submittedName>
        <fullName evidence="2">Uncharacterized protein</fullName>
    </submittedName>
</protein>
<keyword evidence="3" id="KW-1185">Reference proteome</keyword>
<feature type="region of interest" description="Disordered" evidence="1">
    <location>
        <begin position="1"/>
        <end position="21"/>
    </location>
</feature>
<reference evidence="3" key="1">
    <citation type="submission" date="2019-06" db="EMBL/GenBank/DDBJ databases">
        <title>Draft genome sequence of the griseofulvin-producing fungus Xylaria cubensis strain G536.</title>
        <authorList>
            <person name="Mead M.E."/>
            <person name="Raja H.A."/>
            <person name="Steenwyk J.L."/>
            <person name="Knowles S.L."/>
            <person name="Oberlies N.H."/>
            <person name="Rokas A."/>
        </authorList>
    </citation>
    <scope>NUCLEOTIDE SEQUENCE [LARGE SCALE GENOMIC DNA]</scope>
    <source>
        <strain evidence="3">G536</strain>
    </source>
</reference>
<sequence>MPLPITDALDRKPPSTKYAGVTRTTEPVMLKGRSGYFAAARHGMARLRHVASTDALQTKPGSLDDSDLGASYGNVTHPSTVIL</sequence>
<organism evidence="2 3">
    <name type="scientific">Xylaria flabelliformis</name>
    <dbReference type="NCBI Taxonomy" id="2512241"/>
    <lineage>
        <taxon>Eukaryota</taxon>
        <taxon>Fungi</taxon>
        <taxon>Dikarya</taxon>
        <taxon>Ascomycota</taxon>
        <taxon>Pezizomycotina</taxon>
        <taxon>Sordariomycetes</taxon>
        <taxon>Xylariomycetidae</taxon>
        <taxon>Xylariales</taxon>
        <taxon>Xylariaceae</taxon>
        <taxon>Xylaria</taxon>
    </lineage>
</organism>
<name>A0A553HX75_9PEZI</name>
<dbReference type="AlphaFoldDB" id="A0A553HX75"/>
<gene>
    <name evidence="2" type="ORF">FHL15_006478</name>
</gene>
<dbReference type="Proteomes" id="UP000319160">
    <property type="component" value="Unassembled WGS sequence"/>
</dbReference>
<evidence type="ECO:0000256" key="1">
    <source>
        <dbReference type="SAM" id="MobiDB-lite"/>
    </source>
</evidence>
<evidence type="ECO:0000313" key="2">
    <source>
        <dbReference type="EMBL" id="TRX92551.1"/>
    </source>
</evidence>